<evidence type="ECO:0000256" key="1">
    <source>
        <dbReference type="ARBA" id="ARBA00006620"/>
    </source>
</evidence>
<keyword evidence="5" id="KW-0378">Hydrolase</keyword>
<keyword evidence="7" id="KW-0346">Stress response</keyword>
<dbReference type="InterPro" id="IPR012933">
    <property type="entry name" value="HicA_mRNA_interferase"/>
</dbReference>
<comment type="similarity">
    <text evidence="1">Belongs to the HicA mRNA interferase family.</text>
</comment>
<dbReference type="GO" id="GO:0003729">
    <property type="term" value="F:mRNA binding"/>
    <property type="evidence" value="ECO:0007669"/>
    <property type="project" value="InterPro"/>
</dbReference>
<reference evidence="8 9" key="1">
    <citation type="submission" date="2019-06" db="EMBL/GenBank/DDBJ databases">
        <title>Sorghum-associated microbial communities from plants grown in Nebraska, USA.</title>
        <authorList>
            <person name="Schachtman D."/>
        </authorList>
    </citation>
    <scope>NUCLEOTIDE SEQUENCE [LARGE SCALE GENOMIC DNA]</scope>
    <source>
        <strain evidence="8 9">1209</strain>
    </source>
</reference>
<dbReference type="OrthoDB" id="9798547at2"/>
<dbReference type="SUPFAM" id="SSF54786">
    <property type="entry name" value="YcfA/nrd intein domain"/>
    <property type="match status" value="1"/>
</dbReference>
<organism evidence="8 9">
    <name type="scientific">Chitinophaga polysaccharea</name>
    <dbReference type="NCBI Taxonomy" id="1293035"/>
    <lineage>
        <taxon>Bacteria</taxon>
        <taxon>Pseudomonadati</taxon>
        <taxon>Bacteroidota</taxon>
        <taxon>Chitinophagia</taxon>
        <taxon>Chitinophagales</taxon>
        <taxon>Chitinophagaceae</taxon>
        <taxon>Chitinophaga</taxon>
    </lineage>
</organism>
<sequence length="63" mass="7021">MKCSELKRILMRAGWQILRSGKGSHLIMIHPSKPGIEIVFPDHGSAEMGRGLEIRILKQAGLK</sequence>
<evidence type="ECO:0000313" key="9">
    <source>
        <dbReference type="Proteomes" id="UP000320811"/>
    </source>
</evidence>
<name>A0A561PT17_9BACT</name>
<evidence type="ECO:0000256" key="5">
    <source>
        <dbReference type="ARBA" id="ARBA00022801"/>
    </source>
</evidence>
<keyword evidence="3" id="KW-0540">Nuclease</keyword>
<evidence type="ECO:0000256" key="7">
    <source>
        <dbReference type="ARBA" id="ARBA00023016"/>
    </source>
</evidence>
<evidence type="ECO:0000256" key="4">
    <source>
        <dbReference type="ARBA" id="ARBA00022759"/>
    </source>
</evidence>
<evidence type="ECO:0000313" key="8">
    <source>
        <dbReference type="EMBL" id="TWF41251.1"/>
    </source>
</evidence>
<keyword evidence="2" id="KW-1277">Toxin-antitoxin system</keyword>
<dbReference type="GO" id="GO:0016787">
    <property type="term" value="F:hydrolase activity"/>
    <property type="evidence" value="ECO:0007669"/>
    <property type="project" value="UniProtKB-KW"/>
</dbReference>
<dbReference type="RefSeq" id="WP_145668135.1">
    <property type="nucleotide sequence ID" value="NZ_VIWO01000003.1"/>
</dbReference>
<evidence type="ECO:0000256" key="3">
    <source>
        <dbReference type="ARBA" id="ARBA00022722"/>
    </source>
</evidence>
<dbReference type="InterPro" id="IPR038570">
    <property type="entry name" value="HicA_sf"/>
</dbReference>
<dbReference type="GO" id="GO:0004519">
    <property type="term" value="F:endonuclease activity"/>
    <property type="evidence" value="ECO:0007669"/>
    <property type="project" value="UniProtKB-KW"/>
</dbReference>
<accession>A0A561PT17</accession>
<keyword evidence="4" id="KW-0255">Endonuclease</keyword>
<dbReference type="Gene3D" id="3.30.920.30">
    <property type="entry name" value="Hypothetical protein"/>
    <property type="match status" value="1"/>
</dbReference>
<keyword evidence="9" id="KW-1185">Reference proteome</keyword>
<evidence type="ECO:0000256" key="6">
    <source>
        <dbReference type="ARBA" id="ARBA00022884"/>
    </source>
</evidence>
<proteinExistence type="inferred from homology"/>
<dbReference type="AlphaFoldDB" id="A0A561PT17"/>
<comment type="caution">
    <text evidence="8">The sequence shown here is derived from an EMBL/GenBank/DDBJ whole genome shotgun (WGS) entry which is preliminary data.</text>
</comment>
<dbReference type="Proteomes" id="UP000320811">
    <property type="component" value="Unassembled WGS sequence"/>
</dbReference>
<dbReference type="Pfam" id="PF07927">
    <property type="entry name" value="HicA_toxin"/>
    <property type="match status" value="1"/>
</dbReference>
<protein>
    <submittedName>
        <fullName evidence="8">Putative RNA binding protein YcfA (HicA-like mRNA interferase family)</fullName>
    </submittedName>
</protein>
<keyword evidence="6" id="KW-0694">RNA-binding</keyword>
<dbReference type="EMBL" id="VIWO01000003">
    <property type="protein sequence ID" value="TWF41251.1"/>
    <property type="molecule type" value="Genomic_DNA"/>
</dbReference>
<gene>
    <name evidence="8" type="ORF">FHW36_10353</name>
</gene>
<evidence type="ECO:0000256" key="2">
    <source>
        <dbReference type="ARBA" id="ARBA00022649"/>
    </source>
</evidence>